<evidence type="ECO:0000313" key="1">
    <source>
        <dbReference type="EMBL" id="KAF8880362.1"/>
    </source>
</evidence>
<comment type="caution">
    <text evidence="1">The sequence shown here is derived from an EMBL/GenBank/DDBJ whole genome shotgun (WGS) entry which is preliminary data.</text>
</comment>
<sequence>MAYDQFSTPSSTALYSEAFFASLTFALVENILYPHIGLPTLVKEWRFCAETQASGRATLVLPNESVPLISALQPILQSMEKAYADGMRSVMIVYSDPILGAGVNFYHFSKIRLFKLVNNHAGHVQSARELLRYIEQQTLLPPSLLESFKSSRILALIEGLWTQPIKSIPVGPEDYQLQPYIQFYRGVVGKLPTLRARAEEGRNAGY</sequence>
<dbReference type="EMBL" id="JADNYJ010000141">
    <property type="protein sequence ID" value="KAF8880362.1"/>
    <property type="molecule type" value="Genomic_DNA"/>
</dbReference>
<name>A0A9P5NDI4_GYMJU</name>
<protein>
    <submittedName>
        <fullName evidence="1">Uncharacterized protein</fullName>
    </submittedName>
</protein>
<keyword evidence="2" id="KW-1185">Reference proteome</keyword>
<organism evidence="1 2">
    <name type="scientific">Gymnopilus junonius</name>
    <name type="common">Spectacular rustgill mushroom</name>
    <name type="synonym">Gymnopilus spectabilis subsp. junonius</name>
    <dbReference type="NCBI Taxonomy" id="109634"/>
    <lineage>
        <taxon>Eukaryota</taxon>
        <taxon>Fungi</taxon>
        <taxon>Dikarya</taxon>
        <taxon>Basidiomycota</taxon>
        <taxon>Agaricomycotina</taxon>
        <taxon>Agaricomycetes</taxon>
        <taxon>Agaricomycetidae</taxon>
        <taxon>Agaricales</taxon>
        <taxon>Agaricineae</taxon>
        <taxon>Hymenogastraceae</taxon>
        <taxon>Gymnopilus</taxon>
    </lineage>
</organism>
<gene>
    <name evidence="1" type="ORF">CPB84DRAFT_1851884</name>
</gene>
<proteinExistence type="predicted"/>
<dbReference type="OrthoDB" id="2402896at2759"/>
<evidence type="ECO:0000313" key="2">
    <source>
        <dbReference type="Proteomes" id="UP000724874"/>
    </source>
</evidence>
<dbReference type="AlphaFoldDB" id="A0A9P5NDI4"/>
<dbReference type="Proteomes" id="UP000724874">
    <property type="component" value="Unassembled WGS sequence"/>
</dbReference>
<reference evidence="1" key="1">
    <citation type="submission" date="2020-11" db="EMBL/GenBank/DDBJ databases">
        <authorList>
            <consortium name="DOE Joint Genome Institute"/>
            <person name="Ahrendt S."/>
            <person name="Riley R."/>
            <person name="Andreopoulos W."/>
            <person name="LaButti K."/>
            <person name="Pangilinan J."/>
            <person name="Ruiz-duenas F.J."/>
            <person name="Barrasa J.M."/>
            <person name="Sanchez-Garcia M."/>
            <person name="Camarero S."/>
            <person name="Miyauchi S."/>
            <person name="Serrano A."/>
            <person name="Linde D."/>
            <person name="Babiker R."/>
            <person name="Drula E."/>
            <person name="Ayuso-Fernandez I."/>
            <person name="Pacheco R."/>
            <person name="Padilla G."/>
            <person name="Ferreira P."/>
            <person name="Barriuso J."/>
            <person name="Kellner H."/>
            <person name="Castanera R."/>
            <person name="Alfaro M."/>
            <person name="Ramirez L."/>
            <person name="Pisabarro A.G."/>
            <person name="Kuo A."/>
            <person name="Tritt A."/>
            <person name="Lipzen A."/>
            <person name="He G."/>
            <person name="Yan M."/>
            <person name="Ng V."/>
            <person name="Cullen D."/>
            <person name="Martin F."/>
            <person name="Rosso M.-N."/>
            <person name="Henrissat B."/>
            <person name="Hibbett D."/>
            <person name="Martinez A.T."/>
            <person name="Grigoriev I.V."/>
        </authorList>
    </citation>
    <scope>NUCLEOTIDE SEQUENCE</scope>
    <source>
        <strain evidence="1">AH 44721</strain>
    </source>
</reference>
<accession>A0A9P5NDI4</accession>